<name>A0ABD5S979_9EURY</name>
<evidence type="ECO:0000256" key="1">
    <source>
        <dbReference type="ARBA" id="ARBA00012502"/>
    </source>
</evidence>
<dbReference type="Proteomes" id="UP001596442">
    <property type="component" value="Unassembled WGS sequence"/>
</dbReference>
<protein>
    <recommendedName>
        <fullName evidence="1">peptide-methionine (S)-S-oxide reductase</fullName>
        <ecNumber evidence="1">1.8.4.11</ecNumber>
    </recommendedName>
</protein>
<proteinExistence type="predicted"/>
<keyword evidence="5" id="KW-1185">Reference proteome</keyword>
<dbReference type="PANTHER" id="PTHR43774">
    <property type="entry name" value="PEPTIDE METHIONINE SULFOXIDE REDUCTASE"/>
    <property type="match status" value="1"/>
</dbReference>
<gene>
    <name evidence="4" type="ORF">ACFQEU_05595</name>
</gene>
<feature type="domain" description="Peptide methionine sulphoxide reductase MsrA" evidence="3">
    <location>
        <begin position="23"/>
        <end position="157"/>
    </location>
</feature>
<dbReference type="InterPro" id="IPR036509">
    <property type="entry name" value="Met_Sox_Rdtase_MsrA_sf"/>
</dbReference>
<accession>A0ABD5S979</accession>
<dbReference type="SUPFAM" id="SSF55068">
    <property type="entry name" value="Peptide methionine sulfoxide reductase"/>
    <property type="match status" value="1"/>
</dbReference>
<dbReference type="AlphaFoldDB" id="A0ABD5S979"/>
<reference evidence="4 5" key="1">
    <citation type="journal article" date="2019" name="Int. J. Syst. Evol. Microbiol.">
        <title>The Global Catalogue of Microorganisms (GCM) 10K type strain sequencing project: providing services to taxonomists for standard genome sequencing and annotation.</title>
        <authorList>
            <consortium name="The Broad Institute Genomics Platform"/>
            <consortium name="The Broad Institute Genome Sequencing Center for Infectious Disease"/>
            <person name="Wu L."/>
            <person name="Ma J."/>
        </authorList>
    </citation>
    <scope>NUCLEOTIDE SEQUENCE [LARGE SCALE GENOMIC DNA]</scope>
    <source>
        <strain evidence="4 5">CGMCC 1.3239</strain>
    </source>
</reference>
<dbReference type="Pfam" id="PF01625">
    <property type="entry name" value="PMSR"/>
    <property type="match status" value="1"/>
</dbReference>
<evidence type="ECO:0000313" key="5">
    <source>
        <dbReference type="Proteomes" id="UP001596442"/>
    </source>
</evidence>
<dbReference type="RefSeq" id="WP_379780100.1">
    <property type="nucleotide sequence ID" value="NZ_JBHSWW010000051.1"/>
</dbReference>
<dbReference type="InterPro" id="IPR002569">
    <property type="entry name" value="Met_Sox_Rdtase_MsrA_dom"/>
</dbReference>
<dbReference type="PANTHER" id="PTHR43774:SF1">
    <property type="entry name" value="PEPTIDE METHIONINE SULFOXIDE REDUCTASE MSRA 2"/>
    <property type="match status" value="1"/>
</dbReference>
<evidence type="ECO:0000313" key="4">
    <source>
        <dbReference type="EMBL" id="MFC6752941.1"/>
    </source>
</evidence>
<keyword evidence="2 4" id="KW-0560">Oxidoreductase</keyword>
<evidence type="ECO:0000259" key="3">
    <source>
        <dbReference type="Pfam" id="PF01625"/>
    </source>
</evidence>
<comment type="caution">
    <text evidence="4">The sequence shown here is derived from an EMBL/GenBank/DDBJ whole genome shotgun (WGS) entry which is preliminary data.</text>
</comment>
<sequence>MELTKTQIREYDRRAVDSETTETATFGIGCFWGPDAQFGAIDGIIRTRVGYAGGTKHDPTYHSLGDHTEILQVEFDPNTVTYRDILQLVFESHNPHHQTGKTQYQNVVLAATASQRAAIDEFLTTRGLTADGVETRIERLSRFYPAEEYHQKYKLQSASSLMDVFEAAGYSDEEFRESPIAAKLNAYVAGHDVAISDTLPEQRLDSST</sequence>
<dbReference type="EMBL" id="JBHSWW010000051">
    <property type="protein sequence ID" value="MFC6752941.1"/>
    <property type="molecule type" value="Genomic_DNA"/>
</dbReference>
<dbReference type="EC" id="1.8.4.11" evidence="1"/>
<dbReference type="GO" id="GO:0008113">
    <property type="term" value="F:peptide-methionine (S)-S-oxide reductase activity"/>
    <property type="evidence" value="ECO:0007669"/>
    <property type="project" value="UniProtKB-EC"/>
</dbReference>
<evidence type="ECO:0000256" key="2">
    <source>
        <dbReference type="ARBA" id="ARBA00023002"/>
    </source>
</evidence>
<organism evidence="4 5">
    <name type="scientific">Halorubrum tibetense</name>
    <dbReference type="NCBI Taxonomy" id="175631"/>
    <lineage>
        <taxon>Archaea</taxon>
        <taxon>Methanobacteriati</taxon>
        <taxon>Methanobacteriota</taxon>
        <taxon>Stenosarchaea group</taxon>
        <taxon>Halobacteria</taxon>
        <taxon>Halobacteriales</taxon>
        <taxon>Haloferacaceae</taxon>
        <taxon>Halorubrum</taxon>
    </lineage>
</organism>
<dbReference type="Gene3D" id="3.30.1060.10">
    <property type="entry name" value="Peptide methionine sulphoxide reductase MsrA"/>
    <property type="match status" value="1"/>
</dbReference>